<sequence>MKPNGLSIILIVLLLVFALPAAAQEANTANETLLGATSPFEDMVDLALARNDAGITKALADATRQSAAVKAVLSTAAASRFDKQLQTLHKAALGKEYQTLALTAAEVFRLLIDGVRTSHLKVPKEVSLLDYSGFKLRALAIASRPDWNAMRKIAADASAWWHTIEPSVSDKALRDACSSTVAGLREATKDENLPMLHLAVQIDLDLVDLLEQHFEQKR</sequence>
<reference evidence="1" key="1">
    <citation type="submission" date="2009-10" db="EMBL/GenBank/DDBJ databases">
        <title>Diversity of trophic interactions inside an arsenic-rich microbial ecosystem.</title>
        <authorList>
            <person name="Bertin P.N."/>
            <person name="Heinrich-Salmeron A."/>
            <person name="Pelletier E."/>
            <person name="Goulhen-Chollet F."/>
            <person name="Arsene-Ploetze F."/>
            <person name="Gallien S."/>
            <person name="Calteau A."/>
            <person name="Vallenet D."/>
            <person name="Casiot C."/>
            <person name="Chane-Woon-Ming B."/>
            <person name="Giloteaux L."/>
            <person name="Barakat M."/>
            <person name="Bonnefoy V."/>
            <person name="Bruneel O."/>
            <person name="Chandler M."/>
            <person name="Cleiss J."/>
            <person name="Duran R."/>
            <person name="Elbaz-Poulichet F."/>
            <person name="Fonknechten N."/>
            <person name="Lauga B."/>
            <person name="Mornico D."/>
            <person name="Ortet P."/>
            <person name="Schaeffer C."/>
            <person name="Siguier P."/>
            <person name="Alexander Thil Smith A."/>
            <person name="Van Dorsselaer A."/>
            <person name="Weissenbach J."/>
            <person name="Medigue C."/>
            <person name="Le Paslier D."/>
        </authorList>
    </citation>
    <scope>NUCLEOTIDE SEQUENCE</scope>
</reference>
<name>E6QDD1_9ZZZZ</name>
<dbReference type="AlphaFoldDB" id="E6QDD1"/>
<proteinExistence type="predicted"/>
<accession>E6QDD1</accession>
<gene>
    <name evidence="1" type="ORF">CARN5_1326</name>
</gene>
<organism evidence="1">
    <name type="scientific">mine drainage metagenome</name>
    <dbReference type="NCBI Taxonomy" id="410659"/>
    <lineage>
        <taxon>unclassified sequences</taxon>
        <taxon>metagenomes</taxon>
        <taxon>ecological metagenomes</taxon>
    </lineage>
</organism>
<evidence type="ECO:0000313" key="1">
    <source>
        <dbReference type="EMBL" id="CBI05207.1"/>
    </source>
</evidence>
<comment type="caution">
    <text evidence="1">The sequence shown here is derived from an EMBL/GenBank/DDBJ whole genome shotgun (WGS) entry which is preliminary data.</text>
</comment>
<evidence type="ECO:0008006" key="2">
    <source>
        <dbReference type="Google" id="ProtNLM"/>
    </source>
</evidence>
<dbReference type="EMBL" id="CABP01000103">
    <property type="protein sequence ID" value="CBI05207.1"/>
    <property type="molecule type" value="Genomic_DNA"/>
</dbReference>
<protein>
    <recommendedName>
        <fullName evidence="2">NarX-like N-terminal domain-containing protein</fullName>
    </recommendedName>
</protein>